<organism evidence="1 2">
    <name type="scientific">Daedalea quercina L-15889</name>
    <dbReference type="NCBI Taxonomy" id="1314783"/>
    <lineage>
        <taxon>Eukaryota</taxon>
        <taxon>Fungi</taxon>
        <taxon>Dikarya</taxon>
        <taxon>Basidiomycota</taxon>
        <taxon>Agaricomycotina</taxon>
        <taxon>Agaricomycetes</taxon>
        <taxon>Polyporales</taxon>
        <taxon>Fomitopsis</taxon>
    </lineage>
</organism>
<dbReference type="Proteomes" id="UP000076727">
    <property type="component" value="Unassembled WGS sequence"/>
</dbReference>
<protein>
    <submittedName>
        <fullName evidence="1">Uncharacterized protein</fullName>
    </submittedName>
</protein>
<sequence>MLEQILHHKNVGWRPVCTGHTEYVQRPTVQDRQARISRVGICQDQRNCNNPVVLTLRMSSIRSTSSKHSLGSSPLTTWTSTSLSAAYTRCGGSLASPKLRSPAFPGYTGYVLTALATLRPSPFPVLALCSPVVLSMSAARFFMCWPALVHTINAGIWRRMLFLKIAASVVVSRLSRTMIQLNIYSPWVRKYCHSGTVMVPAPGTSCHTTKSSRQIF</sequence>
<dbReference type="EMBL" id="KV429055">
    <property type="protein sequence ID" value="KZT69850.1"/>
    <property type="molecule type" value="Genomic_DNA"/>
</dbReference>
<gene>
    <name evidence="1" type="ORF">DAEQUDRAFT_242710</name>
</gene>
<name>A0A165QRY6_9APHY</name>
<evidence type="ECO:0000313" key="2">
    <source>
        <dbReference type="Proteomes" id="UP000076727"/>
    </source>
</evidence>
<accession>A0A165QRY6</accession>
<reference evidence="1 2" key="1">
    <citation type="journal article" date="2016" name="Mol. Biol. Evol.">
        <title>Comparative Genomics of Early-Diverging Mushroom-Forming Fungi Provides Insights into the Origins of Lignocellulose Decay Capabilities.</title>
        <authorList>
            <person name="Nagy L.G."/>
            <person name="Riley R."/>
            <person name="Tritt A."/>
            <person name="Adam C."/>
            <person name="Daum C."/>
            <person name="Floudas D."/>
            <person name="Sun H."/>
            <person name="Yadav J.S."/>
            <person name="Pangilinan J."/>
            <person name="Larsson K.H."/>
            <person name="Matsuura K."/>
            <person name="Barry K."/>
            <person name="Labutti K."/>
            <person name="Kuo R."/>
            <person name="Ohm R.A."/>
            <person name="Bhattacharya S.S."/>
            <person name="Shirouzu T."/>
            <person name="Yoshinaga Y."/>
            <person name="Martin F.M."/>
            <person name="Grigoriev I.V."/>
            <person name="Hibbett D.S."/>
        </authorList>
    </citation>
    <scope>NUCLEOTIDE SEQUENCE [LARGE SCALE GENOMIC DNA]</scope>
    <source>
        <strain evidence="1 2">L-15889</strain>
    </source>
</reference>
<evidence type="ECO:0000313" key="1">
    <source>
        <dbReference type="EMBL" id="KZT69850.1"/>
    </source>
</evidence>
<keyword evidence="2" id="KW-1185">Reference proteome</keyword>
<proteinExistence type="predicted"/>
<dbReference type="AlphaFoldDB" id="A0A165QRY6"/>